<sequence length="559" mass="62430">MAYEEWAFWLVLRVWYVSSICLHCQHFIGAAEHVLGQQKASVHYSSNKSAGLYLETSNDVTIRVGKLLQLNCSIIGAVNSSQLSWYRGNQSLSNHTTKLSNETIQLIIEQVDWINNGSYVCKEKGKNNIVQPKSVAVTIGDIPSPPRDVWVNNVEYKTRIHWKAPLYSGGLKLKYAVKARCAFNTSSLSADQLWECKKDFFTISSESHFQQEPGAGSDSFFCDVFKFLSYPHSAYVEAINDLGTGVSNPVEFTPNVMYDPLLTTPSPTAFLDAREVAPPVTVKLSWKDSGKFKNPALLVKYTIMYHREGDSYNKSKTIDSRTKTLITDLVGLSWYHFYLMVRYGRKSFDDNTTSYGIDSEAVERKFRTKISAPKPPVISNCSSWSNLNSKPALTVTWVVPKAEYFNGPLRNAVVLYRCQRGNQLISGNITTNNGSTHSVVIPALKPSDRCNVQMKLCNEPGQLCSVVSGICRTGGDTEVSSVPPYKVSKKNLAKTILIAVAGAVGGIFLVFVVFMCYRNRPRGNRRPPLGAVLDMPPIHGYDEIEESLDDENYDRLEVN</sequence>
<dbReference type="AlphaFoldDB" id="A0AAU9VJP1"/>
<feature type="domain" description="Ig-like" evidence="3">
    <location>
        <begin position="65"/>
        <end position="138"/>
    </location>
</feature>
<dbReference type="PROSITE" id="PS50853">
    <property type="entry name" value="FN3"/>
    <property type="match status" value="1"/>
</dbReference>
<feature type="transmembrane region" description="Helical" evidence="1">
    <location>
        <begin position="496"/>
        <end position="517"/>
    </location>
</feature>
<dbReference type="PROSITE" id="PS50835">
    <property type="entry name" value="IG_LIKE"/>
    <property type="match status" value="1"/>
</dbReference>
<protein>
    <submittedName>
        <fullName evidence="5">Uncharacterized protein</fullName>
    </submittedName>
</protein>
<dbReference type="InterPro" id="IPR007110">
    <property type="entry name" value="Ig-like_dom"/>
</dbReference>
<dbReference type="InterPro" id="IPR036116">
    <property type="entry name" value="FN3_sf"/>
</dbReference>
<dbReference type="EMBL" id="CALNXJ010000001">
    <property type="protein sequence ID" value="CAH3031138.1"/>
    <property type="molecule type" value="Genomic_DNA"/>
</dbReference>
<proteinExistence type="predicted"/>
<accession>A0AAU9VJP1</accession>
<feature type="chain" id="PRO_5043549750" evidence="2">
    <location>
        <begin position="20"/>
        <end position="559"/>
    </location>
</feature>
<evidence type="ECO:0000313" key="6">
    <source>
        <dbReference type="Proteomes" id="UP001159428"/>
    </source>
</evidence>
<keyword evidence="6" id="KW-1185">Reference proteome</keyword>
<feature type="domain" description="Fibronectin type-III" evidence="4">
    <location>
        <begin position="372"/>
        <end position="480"/>
    </location>
</feature>
<evidence type="ECO:0000259" key="4">
    <source>
        <dbReference type="PROSITE" id="PS50853"/>
    </source>
</evidence>
<gene>
    <name evidence="5" type="ORF">PMEA_00001136</name>
</gene>
<evidence type="ECO:0000256" key="1">
    <source>
        <dbReference type="SAM" id="Phobius"/>
    </source>
</evidence>
<keyword evidence="1" id="KW-1133">Transmembrane helix</keyword>
<dbReference type="Pfam" id="PF07679">
    <property type="entry name" value="I-set"/>
    <property type="match status" value="1"/>
</dbReference>
<dbReference type="SMART" id="SM00060">
    <property type="entry name" value="FN3"/>
    <property type="match status" value="3"/>
</dbReference>
<keyword evidence="1" id="KW-0472">Membrane</keyword>
<keyword evidence="1" id="KW-0812">Transmembrane</keyword>
<comment type="caution">
    <text evidence="5">The sequence shown here is derived from an EMBL/GenBank/DDBJ whole genome shotgun (WGS) entry which is preliminary data.</text>
</comment>
<evidence type="ECO:0000259" key="3">
    <source>
        <dbReference type="PROSITE" id="PS50835"/>
    </source>
</evidence>
<reference evidence="5 6" key="1">
    <citation type="submission" date="2022-05" db="EMBL/GenBank/DDBJ databases">
        <authorList>
            <consortium name="Genoscope - CEA"/>
            <person name="William W."/>
        </authorList>
    </citation>
    <scope>NUCLEOTIDE SEQUENCE [LARGE SCALE GENOMIC DNA]</scope>
</reference>
<evidence type="ECO:0000313" key="5">
    <source>
        <dbReference type="EMBL" id="CAH3031138.1"/>
    </source>
</evidence>
<dbReference type="InterPro" id="IPR003961">
    <property type="entry name" value="FN3_dom"/>
</dbReference>
<dbReference type="SUPFAM" id="SSF49265">
    <property type="entry name" value="Fibronectin type III"/>
    <property type="match status" value="2"/>
</dbReference>
<name>A0AAU9VJP1_9CNID</name>
<dbReference type="Gene3D" id="2.60.40.10">
    <property type="entry name" value="Immunoglobulins"/>
    <property type="match status" value="2"/>
</dbReference>
<keyword evidence="2" id="KW-0732">Signal</keyword>
<feature type="signal peptide" evidence="2">
    <location>
        <begin position="1"/>
        <end position="19"/>
    </location>
</feature>
<dbReference type="InterPro" id="IPR036179">
    <property type="entry name" value="Ig-like_dom_sf"/>
</dbReference>
<dbReference type="InterPro" id="IPR013783">
    <property type="entry name" value="Ig-like_fold"/>
</dbReference>
<dbReference type="SUPFAM" id="SSF48726">
    <property type="entry name" value="Immunoglobulin"/>
    <property type="match status" value="1"/>
</dbReference>
<dbReference type="Proteomes" id="UP001159428">
    <property type="component" value="Unassembled WGS sequence"/>
</dbReference>
<dbReference type="InterPro" id="IPR013098">
    <property type="entry name" value="Ig_I-set"/>
</dbReference>
<organism evidence="5 6">
    <name type="scientific">Pocillopora meandrina</name>
    <dbReference type="NCBI Taxonomy" id="46732"/>
    <lineage>
        <taxon>Eukaryota</taxon>
        <taxon>Metazoa</taxon>
        <taxon>Cnidaria</taxon>
        <taxon>Anthozoa</taxon>
        <taxon>Hexacorallia</taxon>
        <taxon>Scleractinia</taxon>
        <taxon>Astrocoeniina</taxon>
        <taxon>Pocilloporidae</taxon>
        <taxon>Pocillopora</taxon>
    </lineage>
</organism>
<evidence type="ECO:0000256" key="2">
    <source>
        <dbReference type="SAM" id="SignalP"/>
    </source>
</evidence>